<keyword evidence="3" id="KW-1185">Reference proteome</keyword>
<comment type="caution">
    <text evidence="2">The sequence shown here is derived from an EMBL/GenBank/DDBJ whole genome shotgun (WGS) entry which is preliminary data.</text>
</comment>
<sequence>MEDVVGEDTVGERDKDVAVAHRIVAYPLPPRHGRRDRHINVLSPLAGGGGGGLSESTWAPPIV</sequence>
<dbReference type="AlphaFoldDB" id="A0A6G1CF39"/>
<feature type="region of interest" description="Disordered" evidence="1">
    <location>
        <begin position="44"/>
        <end position="63"/>
    </location>
</feature>
<gene>
    <name evidence="2" type="ORF">E2562_009381</name>
</gene>
<proteinExistence type="predicted"/>
<organism evidence="2 3">
    <name type="scientific">Oryza meyeriana var. granulata</name>
    <dbReference type="NCBI Taxonomy" id="110450"/>
    <lineage>
        <taxon>Eukaryota</taxon>
        <taxon>Viridiplantae</taxon>
        <taxon>Streptophyta</taxon>
        <taxon>Embryophyta</taxon>
        <taxon>Tracheophyta</taxon>
        <taxon>Spermatophyta</taxon>
        <taxon>Magnoliopsida</taxon>
        <taxon>Liliopsida</taxon>
        <taxon>Poales</taxon>
        <taxon>Poaceae</taxon>
        <taxon>BOP clade</taxon>
        <taxon>Oryzoideae</taxon>
        <taxon>Oryzeae</taxon>
        <taxon>Oryzinae</taxon>
        <taxon>Oryza</taxon>
        <taxon>Oryza meyeriana</taxon>
    </lineage>
</organism>
<evidence type="ECO:0000256" key="1">
    <source>
        <dbReference type="SAM" id="MobiDB-lite"/>
    </source>
</evidence>
<reference evidence="2 3" key="1">
    <citation type="submission" date="2019-11" db="EMBL/GenBank/DDBJ databases">
        <title>Whole genome sequence of Oryza granulata.</title>
        <authorList>
            <person name="Li W."/>
        </authorList>
    </citation>
    <scope>NUCLEOTIDE SEQUENCE [LARGE SCALE GENOMIC DNA]</scope>
    <source>
        <strain evidence="3">cv. Menghai</strain>
        <tissue evidence="2">Leaf</tissue>
    </source>
</reference>
<accession>A0A6G1CF39</accession>
<evidence type="ECO:0000313" key="2">
    <source>
        <dbReference type="EMBL" id="KAF0898776.1"/>
    </source>
</evidence>
<name>A0A6G1CF39_9ORYZ</name>
<evidence type="ECO:0000313" key="3">
    <source>
        <dbReference type="Proteomes" id="UP000479710"/>
    </source>
</evidence>
<dbReference type="EMBL" id="SPHZ02000009">
    <property type="protein sequence ID" value="KAF0898776.1"/>
    <property type="molecule type" value="Genomic_DNA"/>
</dbReference>
<dbReference type="Proteomes" id="UP000479710">
    <property type="component" value="Unassembled WGS sequence"/>
</dbReference>
<protein>
    <submittedName>
        <fullName evidence="2">Uncharacterized protein</fullName>
    </submittedName>
</protein>